<dbReference type="CDD" id="cd19941">
    <property type="entry name" value="TIL"/>
    <property type="match status" value="1"/>
</dbReference>
<dbReference type="InterPro" id="IPR002919">
    <property type="entry name" value="TIL_dom"/>
</dbReference>
<dbReference type="PANTHER" id="PTHR23259:SF74">
    <property type="entry name" value="TIL DOMAIN-CONTAINING PROTEIN"/>
    <property type="match status" value="1"/>
</dbReference>
<sequence>MFWRRRSAVLSCLLLLVAVSQALRDDCGENEVFDKCGGACEDNCRGPQPCLRQMCRGGCRCKEGFARDDELRCISRKECAKDSPMFDY</sequence>
<organism evidence="6 7">
    <name type="scientific">Steinernema glaseri</name>
    <dbReference type="NCBI Taxonomy" id="37863"/>
    <lineage>
        <taxon>Eukaryota</taxon>
        <taxon>Metazoa</taxon>
        <taxon>Ecdysozoa</taxon>
        <taxon>Nematoda</taxon>
        <taxon>Chromadorea</taxon>
        <taxon>Rhabditida</taxon>
        <taxon>Tylenchina</taxon>
        <taxon>Panagrolaimomorpha</taxon>
        <taxon>Strongyloidoidea</taxon>
        <taxon>Steinernematidae</taxon>
        <taxon>Steinernema</taxon>
    </lineage>
</organism>
<dbReference type="Gene3D" id="2.10.25.10">
    <property type="entry name" value="Laminin"/>
    <property type="match status" value="1"/>
</dbReference>
<evidence type="ECO:0000313" key="7">
    <source>
        <dbReference type="WBParaSite" id="L893_g32129.t1"/>
    </source>
</evidence>
<feature type="domain" description="TIL" evidence="5">
    <location>
        <begin position="27"/>
        <end position="79"/>
    </location>
</feature>
<reference evidence="7" key="1">
    <citation type="submission" date="2016-11" db="UniProtKB">
        <authorList>
            <consortium name="WormBaseParasite"/>
        </authorList>
    </citation>
    <scope>IDENTIFICATION</scope>
</reference>
<keyword evidence="3" id="KW-1015">Disulfide bond</keyword>
<feature type="signal peptide" evidence="4">
    <location>
        <begin position="1"/>
        <end position="22"/>
    </location>
</feature>
<keyword evidence="2" id="KW-0722">Serine protease inhibitor</keyword>
<protein>
    <submittedName>
        <fullName evidence="7">TIL domain-containing protein</fullName>
    </submittedName>
</protein>
<dbReference type="AlphaFoldDB" id="A0A1I8A280"/>
<proteinExistence type="predicted"/>
<keyword evidence="1" id="KW-0646">Protease inhibitor</keyword>
<accession>A0A1I8A280</accession>
<evidence type="ECO:0000259" key="5">
    <source>
        <dbReference type="Pfam" id="PF01826"/>
    </source>
</evidence>
<dbReference type="InterPro" id="IPR051368">
    <property type="entry name" value="SerProtInhib-TIL_Domain"/>
</dbReference>
<evidence type="ECO:0000313" key="6">
    <source>
        <dbReference type="Proteomes" id="UP000095287"/>
    </source>
</evidence>
<dbReference type="Pfam" id="PF01826">
    <property type="entry name" value="TIL"/>
    <property type="match status" value="1"/>
</dbReference>
<keyword evidence="4" id="KW-0732">Signal</keyword>
<evidence type="ECO:0000256" key="1">
    <source>
        <dbReference type="ARBA" id="ARBA00022690"/>
    </source>
</evidence>
<feature type="chain" id="PRO_5009314170" evidence="4">
    <location>
        <begin position="23"/>
        <end position="88"/>
    </location>
</feature>
<dbReference type="Proteomes" id="UP000095287">
    <property type="component" value="Unplaced"/>
</dbReference>
<evidence type="ECO:0000256" key="4">
    <source>
        <dbReference type="SAM" id="SignalP"/>
    </source>
</evidence>
<dbReference type="GO" id="GO:0004867">
    <property type="term" value="F:serine-type endopeptidase inhibitor activity"/>
    <property type="evidence" value="ECO:0007669"/>
    <property type="project" value="UniProtKB-KW"/>
</dbReference>
<dbReference type="PANTHER" id="PTHR23259">
    <property type="entry name" value="RIDDLE"/>
    <property type="match status" value="1"/>
</dbReference>
<name>A0A1I8A280_9BILA</name>
<dbReference type="InterPro" id="IPR036084">
    <property type="entry name" value="Ser_inhib-like_sf"/>
</dbReference>
<evidence type="ECO:0000256" key="2">
    <source>
        <dbReference type="ARBA" id="ARBA00022900"/>
    </source>
</evidence>
<keyword evidence="6" id="KW-1185">Reference proteome</keyword>
<dbReference type="SUPFAM" id="SSF57567">
    <property type="entry name" value="Serine protease inhibitors"/>
    <property type="match status" value="1"/>
</dbReference>
<evidence type="ECO:0000256" key="3">
    <source>
        <dbReference type="ARBA" id="ARBA00023157"/>
    </source>
</evidence>
<dbReference type="WBParaSite" id="L893_g32129.t1">
    <property type="protein sequence ID" value="L893_g32129.t1"/>
    <property type="gene ID" value="L893_g32129"/>
</dbReference>